<evidence type="ECO:0000313" key="2">
    <source>
        <dbReference type="EMBL" id="CAK0789714.1"/>
    </source>
</evidence>
<name>A0ABN9PE59_9DINO</name>
<accession>A0ABN9PE59</accession>
<feature type="compositionally biased region" description="Low complexity" evidence="1">
    <location>
        <begin position="27"/>
        <end position="47"/>
    </location>
</feature>
<evidence type="ECO:0000256" key="1">
    <source>
        <dbReference type="SAM" id="MobiDB-lite"/>
    </source>
</evidence>
<feature type="compositionally biased region" description="Basic and acidic residues" evidence="1">
    <location>
        <begin position="1"/>
        <end position="17"/>
    </location>
</feature>
<dbReference type="Proteomes" id="UP001189429">
    <property type="component" value="Unassembled WGS sequence"/>
</dbReference>
<sequence length="409" mass="42386">AHGGDSERVLQDQARRLRDGRRHRADGAVAVALPAPGARRGGAPARAAAERPRARRSRFQSAAPEEQGPPGVEGAAGPAAPGAGAGGRRPGQAASGREPAGGRRRVGPQDDAELQRRLPPARRGGGVDAARGGADEAAQALAARRRAQRGPVRVPDSAPDSAAPAGAAAAEGRRRDGRDAVDAQLAQGGGRQAGPPVAGPQQRVLRAPVAPPLPGSSLGNRTTTIAYARSYSTYVSHLLLLLPTPGARLHPLSMAAPVSGAVQRRTCPGCAFALRTALCMTRGKGGSVQGGFPRPVHLWAARGRAGGGRIRRAQCGVRPVQSLGVSGSTSASKRMMLVRSDFHCWVFLRSRRGHQDGMGGRSACSSKAAAYPRRGGPVIRRHPRRAAPRRHVGRLAEKSKAVRAASLES</sequence>
<feature type="region of interest" description="Disordered" evidence="1">
    <location>
        <begin position="1"/>
        <end position="179"/>
    </location>
</feature>
<reference evidence="2" key="1">
    <citation type="submission" date="2023-10" db="EMBL/GenBank/DDBJ databases">
        <authorList>
            <person name="Chen Y."/>
            <person name="Shah S."/>
            <person name="Dougan E. K."/>
            <person name="Thang M."/>
            <person name="Chan C."/>
        </authorList>
    </citation>
    <scope>NUCLEOTIDE SEQUENCE [LARGE SCALE GENOMIC DNA]</scope>
</reference>
<feature type="non-terminal residue" evidence="2">
    <location>
        <position position="1"/>
    </location>
</feature>
<proteinExistence type="predicted"/>
<protein>
    <submittedName>
        <fullName evidence="2">Uncharacterized protein</fullName>
    </submittedName>
</protein>
<evidence type="ECO:0000313" key="3">
    <source>
        <dbReference type="Proteomes" id="UP001189429"/>
    </source>
</evidence>
<feature type="compositionally biased region" description="Low complexity" evidence="1">
    <location>
        <begin position="128"/>
        <end position="142"/>
    </location>
</feature>
<organism evidence="2 3">
    <name type="scientific">Prorocentrum cordatum</name>
    <dbReference type="NCBI Taxonomy" id="2364126"/>
    <lineage>
        <taxon>Eukaryota</taxon>
        <taxon>Sar</taxon>
        <taxon>Alveolata</taxon>
        <taxon>Dinophyceae</taxon>
        <taxon>Prorocentrales</taxon>
        <taxon>Prorocentraceae</taxon>
        <taxon>Prorocentrum</taxon>
    </lineage>
</organism>
<feature type="compositionally biased region" description="Basic residues" evidence="1">
    <location>
        <begin position="379"/>
        <end position="393"/>
    </location>
</feature>
<feature type="compositionally biased region" description="Low complexity" evidence="1">
    <location>
        <begin position="59"/>
        <end position="82"/>
    </location>
</feature>
<dbReference type="EMBL" id="CAUYUJ010000289">
    <property type="protein sequence ID" value="CAK0789714.1"/>
    <property type="molecule type" value="Genomic_DNA"/>
</dbReference>
<feature type="region of interest" description="Disordered" evidence="1">
    <location>
        <begin position="356"/>
        <end position="409"/>
    </location>
</feature>
<feature type="compositionally biased region" description="Low complexity" evidence="1">
    <location>
        <begin position="149"/>
        <end position="170"/>
    </location>
</feature>
<gene>
    <name evidence="2" type="ORF">PCOR1329_LOCUS1202</name>
</gene>
<keyword evidence="3" id="KW-1185">Reference proteome</keyword>
<comment type="caution">
    <text evidence="2">The sequence shown here is derived from an EMBL/GenBank/DDBJ whole genome shotgun (WGS) entry which is preliminary data.</text>
</comment>